<dbReference type="EMBL" id="LIAE01010720">
    <property type="protein sequence ID" value="PAV56096.1"/>
    <property type="molecule type" value="Genomic_DNA"/>
</dbReference>
<dbReference type="AlphaFoldDB" id="A0A2A2J2T8"/>
<evidence type="ECO:0000256" key="1">
    <source>
        <dbReference type="SAM" id="MobiDB-lite"/>
    </source>
</evidence>
<dbReference type="OrthoDB" id="10047910at2759"/>
<feature type="region of interest" description="Disordered" evidence="1">
    <location>
        <begin position="74"/>
        <end position="113"/>
    </location>
</feature>
<evidence type="ECO:0000313" key="2">
    <source>
        <dbReference type="EMBL" id="PAV56096.1"/>
    </source>
</evidence>
<keyword evidence="3" id="KW-1185">Reference proteome</keyword>
<feature type="compositionally biased region" description="Low complexity" evidence="1">
    <location>
        <begin position="1"/>
        <end position="24"/>
    </location>
</feature>
<sequence>MKSSRNSTSASTSTRSRPSVSPSSRHIKKLSEEQKQRKMVEETLRRLVGGDDETDRLELILSTIEYIRNLERQLKEDKENEMQTDSDTIASDAENKQPHHSIPIHNLSLSCKM</sequence>
<feature type="region of interest" description="Disordered" evidence="1">
    <location>
        <begin position="1"/>
        <end position="37"/>
    </location>
</feature>
<evidence type="ECO:0008006" key="4">
    <source>
        <dbReference type="Google" id="ProtNLM"/>
    </source>
</evidence>
<reference evidence="2 3" key="1">
    <citation type="journal article" date="2017" name="Curr. Biol.">
        <title>Genome architecture and evolution of a unichromosomal asexual nematode.</title>
        <authorList>
            <person name="Fradin H."/>
            <person name="Zegar C."/>
            <person name="Gutwein M."/>
            <person name="Lucas J."/>
            <person name="Kovtun M."/>
            <person name="Corcoran D."/>
            <person name="Baugh L.R."/>
            <person name="Kiontke K."/>
            <person name="Gunsalus K."/>
            <person name="Fitch D.H."/>
            <person name="Piano F."/>
        </authorList>
    </citation>
    <scope>NUCLEOTIDE SEQUENCE [LARGE SCALE GENOMIC DNA]</scope>
    <source>
        <strain evidence="2">PF1309</strain>
    </source>
</reference>
<name>A0A2A2J2T8_9BILA</name>
<organism evidence="2 3">
    <name type="scientific">Diploscapter pachys</name>
    <dbReference type="NCBI Taxonomy" id="2018661"/>
    <lineage>
        <taxon>Eukaryota</taxon>
        <taxon>Metazoa</taxon>
        <taxon>Ecdysozoa</taxon>
        <taxon>Nematoda</taxon>
        <taxon>Chromadorea</taxon>
        <taxon>Rhabditida</taxon>
        <taxon>Rhabditina</taxon>
        <taxon>Rhabditomorpha</taxon>
        <taxon>Rhabditoidea</taxon>
        <taxon>Rhabditidae</taxon>
        <taxon>Diploscapter</taxon>
    </lineage>
</organism>
<gene>
    <name evidence="2" type="ORF">WR25_15908</name>
</gene>
<evidence type="ECO:0000313" key="3">
    <source>
        <dbReference type="Proteomes" id="UP000218231"/>
    </source>
</evidence>
<comment type="caution">
    <text evidence="2">The sequence shown here is derived from an EMBL/GenBank/DDBJ whole genome shotgun (WGS) entry which is preliminary data.</text>
</comment>
<protein>
    <recommendedName>
        <fullName evidence="4">BHLH domain-containing protein</fullName>
    </recommendedName>
</protein>
<dbReference type="Proteomes" id="UP000218231">
    <property type="component" value="Unassembled WGS sequence"/>
</dbReference>
<proteinExistence type="predicted"/>
<dbReference type="STRING" id="2018661.A0A2A2J2T8"/>
<accession>A0A2A2J2T8</accession>